<dbReference type="Gene3D" id="1.10.10.10">
    <property type="entry name" value="Winged helix-like DNA-binding domain superfamily/Winged helix DNA-binding domain"/>
    <property type="match status" value="1"/>
</dbReference>
<sequence length="481" mass="53917">MKMEVPDSGGEEAFGLSDMTSFSQKVGDDEPENEIQTESNASAVVKEEPEAAAAGIESSGVAIRGGGDDQKALLRAEPMERLNELGPPKFLTKTFEMVEDPETDPIVSWSIHRNSFIVWDSHEFSANLLPKYFKHNNFSSFIRQLNFYGFRKIDCDRWEFANEGFQGGNKHLLKSIKSKIKSKNNLTNNLGLEAEIGILKKNQSDLQMEVMKLRQKNEESNDKLCVYEDRIRFAECRQQQMFNFLARLVKFPSLFQQLIQNKQQQKEELNEDEFSSKKRKFLETQVTKSLPDPMETDQSVPKSLPDPMETDQSVPKSGAKPMGTDQSSKRSWPEPLGTDESVTKSLSEPMGTDESVTKSLPEPKETDESVINCISQIYQEGLESMLSDNFEKFLHNCVEKELGACMGDQKNISAPEMSSVYYVLAEILLGESSSEENATIEEGLAVNGSEIYLELKDLLNSKPSSLSGFAGDQLVEQTGSV</sequence>
<dbReference type="GO" id="GO:0034605">
    <property type="term" value="P:cellular response to heat"/>
    <property type="evidence" value="ECO:0007669"/>
    <property type="project" value="TreeGrafter"/>
</dbReference>
<dbReference type="GO" id="GO:0000978">
    <property type="term" value="F:RNA polymerase II cis-regulatory region sequence-specific DNA binding"/>
    <property type="evidence" value="ECO:0007669"/>
    <property type="project" value="TreeGrafter"/>
</dbReference>
<keyword evidence="7" id="KW-0804">Transcription</keyword>
<evidence type="ECO:0000259" key="12">
    <source>
        <dbReference type="PROSITE" id="PS00434"/>
    </source>
</evidence>
<dbReference type="InterPro" id="IPR036390">
    <property type="entry name" value="WH_DNA-bd_sf"/>
</dbReference>
<dbReference type="FunFam" id="1.10.10.10:FF:000367">
    <property type="entry name" value="Heat stress transcription factor A-8"/>
    <property type="match status" value="1"/>
</dbReference>
<evidence type="ECO:0000256" key="5">
    <source>
        <dbReference type="ARBA" id="ARBA00023016"/>
    </source>
</evidence>
<evidence type="ECO:0000256" key="8">
    <source>
        <dbReference type="ARBA" id="ARBA00023242"/>
    </source>
</evidence>
<dbReference type="OrthoDB" id="60033at2759"/>
<dbReference type="InterPro" id="IPR000232">
    <property type="entry name" value="HSF_DNA-bd"/>
</dbReference>
<comment type="function">
    <text evidence="9">Transcriptional activator that specifically binds DNA sequence 5'-AGAAnnTTCT-3' known as heat shock promoter elements (HSE).</text>
</comment>
<dbReference type="EMBL" id="BSYR01000022">
    <property type="protein sequence ID" value="GMI88549.1"/>
    <property type="molecule type" value="Genomic_DNA"/>
</dbReference>
<evidence type="ECO:0000256" key="7">
    <source>
        <dbReference type="ARBA" id="ARBA00023163"/>
    </source>
</evidence>
<dbReference type="Proteomes" id="UP001165190">
    <property type="component" value="Unassembled WGS sequence"/>
</dbReference>
<dbReference type="PROSITE" id="PS00434">
    <property type="entry name" value="HSF_DOMAIN"/>
    <property type="match status" value="1"/>
</dbReference>
<comment type="subunit">
    <text evidence="2">Homotrimer.</text>
</comment>
<proteinExistence type="inferred from homology"/>
<dbReference type="PRINTS" id="PR00056">
    <property type="entry name" value="HSFDOMAIN"/>
</dbReference>
<keyword evidence="4" id="KW-0805">Transcription regulation</keyword>
<accession>A0A9W7M5J3</accession>
<evidence type="ECO:0000256" key="1">
    <source>
        <dbReference type="ARBA" id="ARBA00004123"/>
    </source>
</evidence>
<evidence type="ECO:0000256" key="11">
    <source>
        <dbReference type="SAM" id="MobiDB-lite"/>
    </source>
</evidence>
<dbReference type="PANTHER" id="PTHR10015">
    <property type="entry name" value="HEAT SHOCK TRANSCRIPTION FACTOR"/>
    <property type="match status" value="1"/>
</dbReference>
<dbReference type="Pfam" id="PF00447">
    <property type="entry name" value="HSF_DNA-bind"/>
    <property type="match status" value="1"/>
</dbReference>
<keyword evidence="8" id="KW-0539">Nucleus</keyword>
<protein>
    <recommendedName>
        <fullName evidence="12">HSF-type DNA-binding domain-containing protein</fullName>
    </recommendedName>
</protein>
<dbReference type="GO" id="GO:0006357">
    <property type="term" value="P:regulation of transcription by RNA polymerase II"/>
    <property type="evidence" value="ECO:0007669"/>
    <property type="project" value="TreeGrafter"/>
</dbReference>
<dbReference type="InterPro" id="IPR036388">
    <property type="entry name" value="WH-like_DNA-bd_sf"/>
</dbReference>
<comment type="subcellular location">
    <subcellularLocation>
        <location evidence="1">Nucleus</location>
    </subcellularLocation>
</comment>
<feature type="region of interest" description="Disordered" evidence="11">
    <location>
        <begin position="284"/>
        <end position="366"/>
    </location>
</feature>
<gene>
    <name evidence="13" type="ORF">HRI_002524300</name>
</gene>
<feature type="domain" description="HSF-type DNA-binding" evidence="12">
    <location>
        <begin position="129"/>
        <end position="153"/>
    </location>
</feature>
<comment type="caution">
    <text evidence="13">The sequence shown here is derived from an EMBL/GenBank/DDBJ whole genome shotgun (WGS) entry which is preliminary data.</text>
</comment>
<evidence type="ECO:0000256" key="9">
    <source>
        <dbReference type="ARBA" id="ARBA00054492"/>
    </source>
</evidence>
<dbReference type="SUPFAM" id="SSF46785">
    <property type="entry name" value="Winged helix' DNA-binding domain"/>
    <property type="match status" value="1"/>
</dbReference>
<dbReference type="PANTHER" id="PTHR10015:SF298">
    <property type="entry name" value="HEAT STRESS TRANSCRIPTION FACTOR A-9"/>
    <property type="match status" value="1"/>
</dbReference>
<dbReference type="GO" id="GO:0005634">
    <property type="term" value="C:nucleus"/>
    <property type="evidence" value="ECO:0007669"/>
    <property type="project" value="UniProtKB-SubCell"/>
</dbReference>
<keyword evidence="3" id="KW-0597">Phosphoprotein</keyword>
<name>A0A9W7M5J3_HIBTR</name>
<evidence type="ECO:0000256" key="3">
    <source>
        <dbReference type="ARBA" id="ARBA00022553"/>
    </source>
</evidence>
<evidence type="ECO:0000256" key="10">
    <source>
        <dbReference type="ARBA" id="ARBA00061350"/>
    </source>
</evidence>
<feature type="region of interest" description="Disordered" evidence="11">
    <location>
        <begin position="1"/>
        <end position="63"/>
    </location>
</feature>
<organism evidence="13 14">
    <name type="scientific">Hibiscus trionum</name>
    <name type="common">Flower of an hour</name>
    <dbReference type="NCBI Taxonomy" id="183268"/>
    <lineage>
        <taxon>Eukaryota</taxon>
        <taxon>Viridiplantae</taxon>
        <taxon>Streptophyta</taxon>
        <taxon>Embryophyta</taxon>
        <taxon>Tracheophyta</taxon>
        <taxon>Spermatophyta</taxon>
        <taxon>Magnoliopsida</taxon>
        <taxon>eudicotyledons</taxon>
        <taxon>Gunneridae</taxon>
        <taxon>Pentapetalae</taxon>
        <taxon>rosids</taxon>
        <taxon>malvids</taxon>
        <taxon>Malvales</taxon>
        <taxon>Malvaceae</taxon>
        <taxon>Malvoideae</taxon>
        <taxon>Hibiscus</taxon>
    </lineage>
</organism>
<evidence type="ECO:0000313" key="13">
    <source>
        <dbReference type="EMBL" id="GMI88549.1"/>
    </source>
</evidence>
<dbReference type="SMART" id="SM00415">
    <property type="entry name" value="HSF"/>
    <property type="match status" value="1"/>
</dbReference>
<evidence type="ECO:0000256" key="2">
    <source>
        <dbReference type="ARBA" id="ARBA00011233"/>
    </source>
</evidence>
<evidence type="ECO:0000256" key="4">
    <source>
        <dbReference type="ARBA" id="ARBA00023015"/>
    </source>
</evidence>
<evidence type="ECO:0000256" key="6">
    <source>
        <dbReference type="ARBA" id="ARBA00023125"/>
    </source>
</evidence>
<dbReference type="GO" id="GO:0003700">
    <property type="term" value="F:DNA-binding transcription factor activity"/>
    <property type="evidence" value="ECO:0007669"/>
    <property type="project" value="InterPro"/>
</dbReference>
<keyword evidence="6" id="KW-0238">DNA-binding</keyword>
<keyword evidence="14" id="KW-1185">Reference proteome</keyword>
<reference evidence="13" key="1">
    <citation type="submission" date="2023-05" db="EMBL/GenBank/DDBJ databases">
        <title>Genome and transcriptome analyses reveal genes involved in the formation of fine ridges on petal epidermal cells in Hibiscus trionum.</title>
        <authorList>
            <person name="Koshimizu S."/>
            <person name="Masuda S."/>
            <person name="Ishii T."/>
            <person name="Shirasu K."/>
            <person name="Hoshino A."/>
            <person name="Arita M."/>
        </authorList>
    </citation>
    <scope>NUCLEOTIDE SEQUENCE</scope>
    <source>
        <strain evidence="13">Hamamatsu line</strain>
    </source>
</reference>
<keyword evidence="5" id="KW-0346">Stress response</keyword>
<dbReference type="AlphaFoldDB" id="A0A9W7M5J3"/>
<evidence type="ECO:0000313" key="14">
    <source>
        <dbReference type="Proteomes" id="UP001165190"/>
    </source>
</evidence>
<comment type="similarity">
    <text evidence="10">Belongs to the HSF family. Class A subfamily.</text>
</comment>